<accession>A0A855X3N0</accession>
<dbReference type="GO" id="GO:0005524">
    <property type="term" value="F:ATP binding"/>
    <property type="evidence" value="ECO:0007669"/>
    <property type="project" value="InterPro"/>
</dbReference>
<dbReference type="Gene3D" id="3.30.1490.20">
    <property type="entry name" value="ATP-grasp fold, A domain"/>
    <property type="match status" value="1"/>
</dbReference>
<comment type="caution">
    <text evidence="2">The sequence shown here is derived from an EMBL/GenBank/DDBJ whole genome shotgun (WGS) entry which is preliminary data.</text>
</comment>
<proteinExistence type="predicted"/>
<dbReference type="Proteomes" id="UP000250918">
    <property type="component" value="Unassembled WGS sequence"/>
</dbReference>
<sequence>MGGAFRMRAPTRSRVLSSGSYRIPLNSLPAFDRHFFDGSETFTRIGTGEIGGKAQGLALLRELLTQHAEALRDDQIDVAVPRLAVLSTDCFDEFMRMNKLYDIALSDARDDEIALAFQKGSFPPTLVGDLGALIHHVHTPLAVRSSSLLEDAMFEPFAGVYETKMIPNNQLDADTRFRKLIEAIRFVYASTFFRSAKTYIKATGKSIEAEKMAVIIQEVVGFRHGDRFYPNVSGVARSYNYYPTGHSKPLEGVVNLALGLGKTIVDGGISYVYSPAYPKAKPPYRTFDELLDQSQTRFWAVNMGKPPEYDPIRETEYLVQVGIQEAELDETLVGVASTYVPGEERIVNGTGVAGPRLLDFGPILKFDLIPLNPLVKRLLTLCEERVGHPVEIEFAVTLDPQKPSHGRFGFLQVRPMVVSTAVVEVTPEELAGPDVLIATERSMGNGRVDSITDIVYVKPESFSASQTQAIAAEIDRLNRRLLDEGRPYLLIGFGRWGSSEPWLGIPVEWANIAGAKVLVEATLPSMDVELSQGSHFFHNLSSFRVLYFPVAHSGKYAINWSWLDRQQKISELRYVMHVRADRPVVVRADGRSGRGVVLHG</sequence>
<dbReference type="Pfam" id="PF01326">
    <property type="entry name" value="PPDK_N"/>
    <property type="match status" value="1"/>
</dbReference>
<dbReference type="InterPro" id="IPR002192">
    <property type="entry name" value="PPDK_AMP/ATP-bd"/>
</dbReference>
<dbReference type="AlphaFoldDB" id="A0A855X3N0"/>
<evidence type="ECO:0000313" key="2">
    <source>
        <dbReference type="EMBL" id="PWB72428.1"/>
    </source>
</evidence>
<evidence type="ECO:0000313" key="3">
    <source>
        <dbReference type="Proteomes" id="UP000250918"/>
    </source>
</evidence>
<name>A0A855X3N0_9BACT</name>
<feature type="domain" description="Pyruvate phosphate dikinase AMP/ATP-binding" evidence="1">
    <location>
        <begin position="49"/>
        <end position="420"/>
    </location>
</feature>
<protein>
    <recommendedName>
        <fullName evidence="1">Pyruvate phosphate dikinase AMP/ATP-binding domain-containing protein</fullName>
    </recommendedName>
</protein>
<dbReference type="EMBL" id="PQAP01000085">
    <property type="protein sequence ID" value="PWB72428.1"/>
    <property type="molecule type" value="Genomic_DNA"/>
</dbReference>
<reference evidence="2 3" key="1">
    <citation type="journal article" date="2018" name="ISME J.">
        <title>A methanotrophic archaeon couples anaerobic oxidation of methane to Fe(III) reduction.</title>
        <authorList>
            <person name="Cai C."/>
            <person name="Leu A.O."/>
            <person name="Xie G.J."/>
            <person name="Guo J."/>
            <person name="Feng Y."/>
            <person name="Zhao J.X."/>
            <person name="Tyson G.W."/>
            <person name="Yuan Z."/>
            <person name="Hu S."/>
        </authorList>
    </citation>
    <scope>NUCLEOTIDE SEQUENCE [LARGE SCALE GENOMIC DNA]</scope>
    <source>
        <strain evidence="2">FeB_12</strain>
    </source>
</reference>
<organism evidence="2 3">
    <name type="scientific">candidate division GN15 bacterium</name>
    <dbReference type="NCBI Taxonomy" id="2072418"/>
    <lineage>
        <taxon>Bacteria</taxon>
        <taxon>candidate division GN15</taxon>
    </lineage>
</organism>
<dbReference type="InterPro" id="IPR013815">
    <property type="entry name" value="ATP_grasp_subdomain_1"/>
</dbReference>
<dbReference type="GO" id="GO:0016301">
    <property type="term" value="F:kinase activity"/>
    <property type="evidence" value="ECO:0007669"/>
    <property type="project" value="InterPro"/>
</dbReference>
<dbReference type="SUPFAM" id="SSF56059">
    <property type="entry name" value="Glutathione synthetase ATP-binding domain-like"/>
    <property type="match status" value="1"/>
</dbReference>
<gene>
    <name evidence="2" type="ORF">C3F09_06635</name>
</gene>
<evidence type="ECO:0000259" key="1">
    <source>
        <dbReference type="Pfam" id="PF01326"/>
    </source>
</evidence>